<dbReference type="Proteomes" id="UP000887580">
    <property type="component" value="Unplaced"/>
</dbReference>
<accession>A0AC35FTY5</accession>
<evidence type="ECO:0000313" key="2">
    <source>
        <dbReference type="WBParaSite" id="PS1159_v2.g20342.t1"/>
    </source>
</evidence>
<protein>
    <submittedName>
        <fullName evidence="2">Uncharacterized protein</fullName>
    </submittedName>
</protein>
<name>A0AC35FTY5_9BILA</name>
<dbReference type="WBParaSite" id="PS1159_v2.g20342.t1">
    <property type="protein sequence ID" value="PS1159_v2.g20342.t1"/>
    <property type="gene ID" value="PS1159_v2.g20342"/>
</dbReference>
<reference evidence="2" key="1">
    <citation type="submission" date="2022-11" db="UniProtKB">
        <authorList>
            <consortium name="WormBaseParasite"/>
        </authorList>
    </citation>
    <scope>IDENTIFICATION</scope>
</reference>
<sequence length="135" mass="15799">MGNQQSFERKLNNFRRFLKADTTNSFKTSQIIVAVIQNIYENSTSENWINEKRCKAFEDEIILRLWFANEGLWKCIIGTENNNCINLDSKVFVKFNVLSKKVSTEILLIQELKSDQFKPVCEEIPCKIHNHSILL</sequence>
<evidence type="ECO:0000313" key="1">
    <source>
        <dbReference type="Proteomes" id="UP000887580"/>
    </source>
</evidence>
<proteinExistence type="predicted"/>
<organism evidence="1 2">
    <name type="scientific">Panagrolaimus sp. PS1159</name>
    <dbReference type="NCBI Taxonomy" id="55785"/>
    <lineage>
        <taxon>Eukaryota</taxon>
        <taxon>Metazoa</taxon>
        <taxon>Ecdysozoa</taxon>
        <taxon>Nematoda</taxon>
        <taxon>Chromadorea</taxon>
        <taxon>Rhabditida</taxon>
        <taxon>Tylenchina</taxon>
        <taxon>Panagrolaimomorpha</taxon>
        <taxon>Panagrolaimoidea</taxon>
        <taxon>Panagrolaimidae</taxon>
        <taxon>Panagrolaimus</taxon>
    </lineage>
</organism>